<gene>
    <name evidence="2" type="ORF">g.41784</name>
</gene>
<organism evidence="2">
    <name type="scientific">Anthurium amnicola</name>
    <dbReference type="NCBI Taxonomy" id="1678845"/>
    <lineage>
        <taxon>Eukaryota</taxon>
        <taxon>Viridiplantae</taxon>
        <taxon>Streptophyta</taxon>
        <taxon>Embryophyta</taxon>
        <taxon>Tracheophyta</taxon>
        <taxon>Spermatophyta</taxon>
        <taxon>Magnoliopsida</taxon>
        <taxon>Liliopsida</taxon>
        <taxon>Araceae</taxon>
        <taxon>Pothoideae</taxon>
        <taxon>Potheae</taxon>
        <taxon>Anthurium</taxon>
    </lineage>
</organism>
<feature type="compositionally biased region" description="Polar residues" evidence="1">
    <location>
        <begin position="206"/>
        <end position="223"/>
    </location>
</feature>
<feature type="region of interest" description="Disordered" evidence="1">
    <location>
        <begin position="115"/>
        <end position="232"/>
    </location>
</feature>
<reference evidence="2" key="1">
    <citation type="submission" date="2015-07" db="EMBL/GenBank/DDBJ databases">
        <title>Transcriptome Assembly of Anthurium amnicola.</title>
        <authorList>
            <person name="Suzuki J."/>
        </authorList>
    </citation>
    <scope>NUCLEOTIDE SEQUENCE</scope>
</reference>
<feature type="compositionally biased region" description="Basic residues" evidence="1">
    <location>
        <begin position="133"/>
        <end position="145"/>
    </location>
</feature>
<evidence type="ECO:0000313" key="2">
    <source>
        <dbReference type="EMBL" id="JAT47660.1"/>
    </source>
</evidence>
<feature type="compositionally biased region" description="Basic and acidic residues" evidence="1">
    <location>
        <begin position="115"/>
        <end position="129"/>
    </location>
</feature>
<feature type="compositionally biased region" description="Low complexity" evidence="1">
    <location>
        <begin position="172"/>
        <end position="205"/>
    </location>
</feature>
<dbReference type="AlphaFoldDB" id="A0A1D1XZ68"/>
<evidence type="ECO:0000256" key="1">
    <source>
        <dbReference type="SAM" id="MobiDB-lite"/>
    </source>
</evidence>
<dbReference type="EMBL" id="GDJX01020276">
    <property type="protein sequence ID" value="JAT47660.1"/>
    <property type="molecule type" value="Transcribed_RNA"/>
</dbReference>
<feature type="non-terminal residue" evidence="2">
    <location>
        <position position="1"/>
    </location>
</feature>
<sequence length="586" mass="67185">EELVYTLINRSIELADPNTHHNNLEKQYEYLRQNILNDESLTKDEKSYGINLLNITLDKEEKKSNIVTKFWSAQERKFEFITERSVLMEELTTSTVRSTLQQDKQTHLIREEVTRRLEVTKDDPQEHGDFQPPKKRKNQSKKNKKSAGSVPKKAKTTARNEENIDDNDPDDPSISNNRAEGSTSSRSTPPSSSSQSSEIAGSSRQTQIKTSAPASSNSESQCLDKSPIEEADEQISSANETIEIKCDDLEELEQQITFSSLNEWEVGTVNVSRKFKEYQRQLIVSVRQKKTKLTWNNTFELLALSSIIVMCWPCPYSTFTSSEWRQVLNSNPYKITQPILTDSLLSAFYKASNDFSLGLNCSFTLDDNSELSDKARRIFDYIKDELPLRSKQKETETKHSIYNLDPFIKIIFGGEYTPYTLEFNKSVNGKQRPDFSCVIDDIAILNSEIKPLGYTQYRKDQDFLKVHLKGKKSINQLLEKGGPNKSIAFLNMGDTIESYVIDLAYDGVYRSWLCFKNKLATDKGSFPLIVLTFSHFVMIEQHVSEIINDYENRPPPGSYTPPEQIENVKFIRKMPTTPQLKLLLKL</sequence>
<accession>A0A1D1XZ68</accession>
<protein>
    <submittedName>
        <fullName evidence="2">Uncharacterized protein</fullName>
    </submittedName>
</protein>
<name>A0A1D1XZ68_9ARAE</name>
<proteinExistence type="predicted"/>